<comment type="caution">
    <text evidence="1">The sequence shown here is derived from an EMBL/GenBank/DDBJ whole genome shotgun (WGS) entry which is preliminary data.</text>
</comment>
<keyword evidence="2" id="KW-1185">Reference proteome</keyword>
<sequence length="176" mass="19268">MQGLTHSAHQSLQFKSGVASFDMPANQVLRSGSPTGGGRRGAITSHPITAHFPGVGGFVVGMLTAGSKVAVVTRHCVRALLVCTHFVWQCLACLSVSLSIVRLQREFRLVFKTMALDEMRVNELHRKFLATGSVLKSTGGGQKHVSDEHVENVRQALCHSPRKSIRRASWELQMPR</sequence>
<name>A0ABQ9HQG3_9NEOP</name>
<gene>
    <name evidence="1" type="ORF">PR048_012830</name>
</gene>
<accession>A0ABQ9HQG3</accession>
<reference evidence="1 2" key="1">
    <citation type="submission" date="2023-02" db="EMBL/GenBank/DDBJ databases">
        <title>LHISI_Scaffold_Assembly.</title>
        <authorList>
            <person name="Stuart O.P."/>
            <person name="Cleave R."/>
            <person name="Magrath M.J.L."/>
            <person name="Mikheyev A.S."/>
        </authorList>
    </citation>
    <scope>NUCLEOTIDE SEQUENCE [LARGE SCALE GENOMIC DNA]</scope>
    <source>
        <strain evidence="1">Daus_M_001</strain>
        <tissue evidence="1">Leg muscle</tissue>
    </source>
</reference>
<organism evidence="1 2">
    <name type="scientific">Dryococelus australis</name>
    <dbReference type="NCBI Taxonomy" id="614101"/>
    <lineage>
        <taxon>Eukaryota</taxon>
        <taxon>Metazoa</taxon>
        <taxon>Ecdysozoa</taxon>
        <taxon>Arthropoda</taxon>
        <taxon>Hexapoda</taxon>
        <taxon>Insecta</taxon>
        <taxon>Pterygota</taxon>
        <taxon>Neoptera</taxon>
        <taxon>Polyneoptera</taxon>
        <taxon>Phasmatodea</taxon>
        <taxon>Verophasmatodea</taxon>
        <taxon>Anareolatae</taxon>
        <taxon>Phasmatidae</taxon>
        <taxon>Eurycanthinae</taxon>
        <taxon>Dryococelus</taxon>
    </lineage>
</organism>
<dbReference type="EMBL" id="JARBHB010000004">
    <property type="protein sequence ID" value="KAJ8886618.1"/>
    <property type="molecule type" value="Genomic_DNA"/>
</dbReference>
<proteinExistence type="predicted"/>
<protein>
    <submittedName>
        <fullName evidence="1">Uncharacterized protein</fullName>
    </submittedName>
</protein>
<evidence type="ECO:0000313" key="2">
    <source>
        <dbReference type="Proteomes" id="UP001159363"/>
    </source>
</evidence>
<dbReference type="Proteomes" id="UP001159363">
    <property type="component" value="Chromosome X"/>
</dbReference>
<evidence type="ECO:0000313" key="1">
    <source>
        <dbReference type="EMBL" id="KAJ8886618.1"/>
    </source>
</evidence>